<dbReference type="InterPro" id="IPR041629">
    <property type="entry name" value="SCP_3"/>
</dbReference>
<dbReference type="Pfam" id="PF17844">
    <property type="entry name" value="SCP_3"/>
    <property type="match status" value="1"/>
</dbReference>
<comment type="caution">
    <text evidence="2">The sequence shown here is derived from an EMBL/GenBank/DDBJ whole genome shotgun (WGS) entry which is preliminary data.</text>
</comment>
<dbReference type="EMBL" id="VSSQ01117725">
    <property type="protein sequence ID" value="MPN52028.1"/>
    <property type="molecule type" value="Genomic_DNA"/>
</dbReference>
<feature type="domain" description="Bacterial SCP orthologue" evidence="1">
    <location>
        <begin position="44"/>
        <end position="138"/>
    </location>
</feature>
<protein>
    <recommendedName>
        <fullName evidence="1">Bacterial SCP orthologue domain-containing protein</fullName>
    </recommendedName>
</protein>
<name>A0A645IL51_9ZZZZ</name>
<dbReference type="Gene3D" id="3.30.1050.40">
    <property type="match status" value="1"/>
</dbReference>
<gene>
    <name evidence="2" type="ORF">SDC9_199680</name>
</gene>
<reference evidence="2" key="1">
    <citation type="submission" date="2019-08" db="EMBL/GenBank/DDBJ databases">
        <authorList>
            <person name="Kucharzyk K."/>
            <person name="Murdoch R.W."/>
            <person name="Higgins S."/>
            <person name="Loffler F."/>
        </authorList>
    </citation>
    <scope>NUCLEOTIDE SEQUENCE</scope>
</reference>
<organism evidence="2">
    <name type="scientific">bioreactor metagenome</name>
    <dbReference type="NCBI Taxonomy" id="1076179"/>
    <lineage>
        <taxon>unclassified sequences</taxon>
        <taxon>metagenomes</taxon>
        <taxon>ecological metagenomes</taxon>
    </lineage>
</organism>
<evidence type="ECO:0000313" key="2">
    <source>
        <dbReference type="EMBL" id="MPN52028.1"/>
    </source>
</evidence>
<accession>A0A645IL51</accession>
<proteinExistence type="predicted"/>
<dbReference type="AlphaFoldDB" id="A0A645IL51"/>
<evidence type="ECO:0000259" key="1">
    <source>
        <dbReference type="Pfam" id="PF17844"/>
    </source>
</evidence>
<sequence>MTAHTTHIGDASVLVVAKRVTDAERKRARATIAALEDDTGPAPNRDELASAVRTVCAMLAQNNPGGSVELRVPPFAAVQLGIGERGRHTRGTPPNVVQTDAITLLRLAGGSLHWVDARAEHVVQASGIHADLGSVLPLPEFR</sequence>